<keyword evidence="2" id="KW-1185">Reference proteome</keyword>
<accession>A0A931H9Q5</accession>
<dbReference type="RefSeq" id="WP_197160726.1">
    <property type="nucleotide sequence ID" value="NZ_JADZGI010000001.1"/>
</dbReference>
<dbReference type="AlphaFoldDB" id="A0A931H9Q5"/>
<dbReference type="Proteomes" id="UP000617634">
    <property type="component" value="Unassembled WGS sequence"/>
</dbReference>
<evidence type="ECO:0000313" key="2">
    <source>
        <dbReference type="Proteomes" id="UP000617634"/>
    </source>
</evidence>
<organism evidence="1 2">
    <name type="scientific">Novosphingobium aureum</name>
    <dbReference type="NCBI Taxonomy" id="2792964"/>
    <lineage>
        <taxon>Bacteria</taxon>
        <taxon>Pseudomonadati</taxon>
        <taxon>Pseudomonadota</taxon>
        <taxon>Alphaproteobacteria</taxon>
        <taxon>Sphingomonadales</taxon>
        <taxon>Sphingomonadaceae</taxon>
        <taxon>Novosphingobium</taxon>
    </lineage>
</organism>
<reference evidence="1" key="1">
    <citation type="submission" date="2020-11" db="EMBL/GenBank/DDBJ databases">
        <title>Novosphingobium aureum sp. nov., a marine bacterium isolated from sediment of a salt flat.</title>
        <authorList>
            <person name="Yoo Y."/>
            <person name="Kim J.-J."/>
        </authorList>
    </citation>
    <scope>NUCLEOTIDE SEQUENCE</scope>
    <source>
        <strain evidence="1">YJ-S2-02</strain>
    </source>
</reference>
<gene>
    <name evidence="1" type="ORF">I5E68_03230</name>
</gene>
<dbReference type="EMBL" id="JADZGI010000001">
    <property type="protein sequence ID" value="MBH0111965.1"/>
    <property type="molecule type" value="Genomic_DNA"/>
</dbReference>
<evidence type="ECO:0000313" key="1">
    <source>
        <dbReference type="EMBL" id="MBH0111965.1"/>
    </source>
</evidence>
<protein>
    <recommendedName>
        <fullName evidence="3">Phage shock protein B</fullName>
    </recommendedName>
</protein>
<proteinExistence type="predicted"/>
<sequence length="84" mass="9800">MNFWTAVVIIFVIGCVTWLKAQKQRGDGIEHRSGRGRAGRLLDRDDDVDHEIEQLRERIAVLERIATDDRQSKDLAREIEKLRD</sequence>
<comment type="caution">
    <text evidence="1">The sequence shown here is derived from an EMBL/GenBank/DDBJ whole genome shotgun (WGS) entry which is preliminary data.</text>
</comment>
<evidence type="ECO:0008006" key="3">
    <source>
        <dbReference type="Google" id="ProtNLM"/>
    </source>
</evidence>
<name>A0A931H9Q5_9SPHN</name>